<name>K2NSS3_9HYPH</name>
<protein>
    <submittedName>
        <fullName evidence="1">Uncharacterized protein</fullName>
    </submittedName>
</protein>
<organism evidence="1 2">
    <name type="scientific">Nitratireductor indicus C115</name>
    <dbReference type="NCBI Taxonomy" id="1231190"/>
    <lineage>
        <taxon>Bacteria</taxon>
        <taxon>Pseudomonadati</taxon>
        <taxon>Pseudomonadota</taxon>
        <taxon>Alphaproteobacteria</taxon>
        <taxon>Hyphomicrobiales</taxon>
        <taxon>Phyllobacteriaceae</taxon>
        <taxon>Nitratireductor</taxon>
    </lineage>
</organism>
<dbReference type="OrthoDB" id="8451082at2"/>
<dbReference type="PATRIC" id="fig|1231190.3.peg.3758"/>
<dbReference type="RefSeq" id="WP_009451841.1">
    <property type="nucleotide sequence ID" value="NZ_AMSI01000014.1"/>
</dbReference>
<dbReference type="Proteomes" id="UP000007374">
    <property type="component" value="Unassembled WGS sequence"/>
</dbReference>
<gene>
    <name evidence="1" type="ORF">NA8A_18197</name>
</gene>
<dbReference type="EMBL" id="AMSI01000014">
    <property type="protein sequence ID" value="EKF40849.1"/>
    <property type="molecule type" value="Genomic_DNA"/>
</dbReference>
<sequence>MAAPETFWMVYGLGQRQPTVRHKTFASAQGEAERLARTVPGVAFYVLEAVSVSRRVDVETIRLREGLPYPCDDEIPF</sequence>
<dbReference type="STRING" id="721133.SAMN05216176_102656"/>
<keyword evidence="2" id="KW-1185">Reference proteome</keyword>
<evidence type="ECO:0000313" key="1">
    <source>
        <dbReference type="EMBL" id="EKF40849.1"/>
    </source>
</evidence>
<reference evidence="1 2" key="1">
    <citation type="journal article" date="2012" name="J. Bacteriol.">
        <title>Genome Sequence of Nitratireductor indicus Type Strain C115.</title>
        <authorList>
            <person name="Lai Q."/>
            <person name="Li G."/>
            <person name="Yu Z."/>
            <person name="Shao Z."/>
        </authorList>
    </citation>
    <scope>NUCLEOTIDE SEQUENCE [LARGE SCALE GENOMIC DNA]</scope>
    <source>
        <strain evidence="1 2">C115</strain>
    </source>
</reference>
<accession>K2NSS3</accession>
<comment type="caution">
    <text evidence="1">The sequence shown here is derived from an EMBL/GenBank/DDBJ whole genome shotgun (WGS) entry which is preliminary data.</text>
</comment>
<evidence type="ECO:0000313" key="2">
    <source>
        <dbReference type="Proteomes" id="UP000007374"/>
    </source>
</evidence>
<dbReference type="eggNOG" id="ENOG502ZGUU">
    <property type="taxonomic scope" value="Bacteria"/>
</dbReference>
<proteinExistence type="predicted"/>
<dbReference type="AlphaFoldDB" id="K2NSS3"/>